<proteinExistence type="predicted"/>
<sequence>MDAFVESLFAPEMRGATSLLPSPPPSRGLPLLSPPSLESLQAMGLATPPTSALCGRVAKLAENGPRATSGTPTNGAASVPPPPNSLLGGGILSNALAQYQVQQQPFQPGTEDQPLFVRLADDDVFTQLLADQDFDFQSDKKEAEKPPNSLLLEPLDLPPKSSEHCFKDTFIESYRVGSSGGGSTISRGGILSSSPPSSGGFTLDSMMPVFPLSANNGHMYYGYTGCPPPLSPTSNPWMQENQEVSTPGNCSFQRVHMTPMNMKHMMAMASASMSSPIVQQSNGDMFVANSSPTTSAPLWISASSQQPKASVARPPFSLTISPPASLTNRDVKALKELIVSTDYGSPQTPGAPLVSRPKRQRSIKTEYGSRAKAARTTSASSVSQENSSDQANIKITKGKKCIEPNCTRRAQSNSRCKAHGGGARCQFSGPGGCTRSSQGGGFCRAHGGGKRCEYPGCQRGQQRKGRCYVHGGIRKCQYGGCEKKDRGNGFCISHGGGKRCDHPNCSRAVRRGLYCQVHEAQNTAEKTRSETVSL</sequence>
<dbReference type="PANTHER" id="PTHR31827:SF1">
    <property type="entry name" value="EMB|CAB89363.1"/>
    <property type="match status" value="1"/>
</dbReference>
<feature type="region of interest" description="Disordered" evidence="1">
    <location>
        <begin position="343"/>
        <end position="390"/>
    </location>
</feature>
<gene>
    <name evidence="3" type="ORF">PHYBOEH_002028</name>
</gene>
<dbReference type="AlphaFoldDB" id="A0A8T1WWK0"/>
<keyword evidence="4" id="KW-1185">Reference proteome</keyword>
<evidence type="ECO:0000259" key="2">
    <source>
        <dbReference type="Pfam" id="PF24906"/>
    </source>
</evidence>
<evidence type="ECO:0000313" key="4">
    <source>
        <dbReference type="Proteomes" id="UP000693981"/>
    </source>
</evidence>
<dbReference type="EMBL" id="JAGDFL010000148">
    <property type="protein sequence ID" value="KAG7396608.1"/>
    <property type="molecule type" value="Genomic_DNA"/>
</dbReference>
<evidence type="ECO:0000313" key="3">
    <source>
        <dbReference type="EMBL" id="KAG7396608.1"/>
    </source>
</evidence>
<dbReference type="Pfam" id="PF24906">
    <property type="entry name" value="Zf_WRKY19"/>
    <property type="match status" value="1"/>
</dbReference>
<comment type="caution">
    <text evidence="3">The sequence shown here is derived from an EMBL/GenBank/DDBJ whole genome shotgun (WGS) entry which is preliminary data.</text>
</comment>
<name>A0A8T1WWK0_9STRA</name>
<feature type="region of interest" description="Disordered" evidence="1">
    <location>
        <begin position="63"/>
        <end position="90"/>
    </location>
</feature>
<evidence type="ECO:0000256" key="1">
    <source>
        <dbReference type="SAM" id="MobiDB-lite"/>
    </source>
</evidence>
<protein>
    <recommendedName>
        <fullName evidence="2">WRKY19-like zinc finger domain-containing protein</fullName>
    </recommendedName>
</protein>
<feature type="compositionally biased region" description="Low complexity" evidence="1">
    <location>
        <begin position="370"/>
        <end position="381"/>
    </location>
</feature>
<feature type="region of interest" description="Disordered" evidence="1">
    <location>
        <begin position="136"/>
        <end position="156"/>
    </location>
</feature>
<accession>A0A8T1WWK0</accession>
<dbReference type="Proteomes" id="UP000693981">
    <property type="component" value="Unassembled WGS sequence"/>
</dbReference>
<dbReference type="OrthoDB" id="103388at2759"/>
<feature type="domain" description="WRKY19-like zinc finger" evidence="2">
    <location>
        <begin position="474"/>
        <end position="496"/>
    </location>
</feature>
<dbReference type="InterPro" id="IPR056866">
    <property type="entry name" value="Znf_WRKY19"/>
</dbReference>
<feature type="region of interest" description="Disordered" evidence="1">
    <location>
        <begin position="13"/>
        <end position="35"/>
    </location>
</feature>
<reference evidence="3" key="1">
    <citation type="submission" date="2021-02" db="EMBL/GenBank/DDBJ databases">
        <authorList>
            <person name="Palmer J.M."/>
        </authorList>
    </citation>
    <scope>NUCLEOTIDE SEQUENCE</scope>
    <source>
        <strain evidence="3">SCRP23</strain>
    </source>
</reference>
<feature type="compositionally biased region" description="Polar residues" evidence="1">
    <location>
        <begin position="66"/>
        <end position="76"/>
    </location>
</feature>
<organism evidence="3 4">
    <name type="scientific">Phytophthora boehmeriae</name>
    <dbReference type="NCBI Taxonomy" id="109152"/>
    <lineage>
        <taxon>Eukaryota</taxon>
        <taxon>Sar</taxon>
        <taxon>Stramenopiles</taxon>
        <taxon>Oomycota</taxon>
        <taxon>Peronosporomycetes</taxon>
        <taxon>Peronosporales</taxon>
        <taxon>Peronosporaceae</taxon>
        <taxon>Phytophthora</taxon>
    </lineage>
</organism>
<dbReference type="PANTHER" id="PTHR31827">
    <property type="entry name" value="EMB|CAB89363.1"/>
    <property type="match status" value="1"/>
</dbReference>